<reference evidence="3 4" key="1">
    <citation type="submission" date="2024-02" db="EMBL/GenBank/DDBJ databases">
        <title>A draft genome for the cacao thread blight pathogen Marasmius crinis-equi.</title>
        <authorList>
            <person name="Cohen S.P."/>
            <person name="Baruah I.K."/>
            <person name="Amoako-Attah I."/>
            <person name="Bukari Y."/>
            <person name="Meinhardt L.W."/>
            <person name="Bailey B.A."/>
        </authorList>
    </citation>
    <scope>NUCLEOTIDE SEQUENCE [LARGE SCALE GENOMIC DNA]</scope>
    <source>
        <strain evidence="3 4">GH-76</strain>
    </source>
</reference>
<keyword evidence="4" id="KW-1185">Reference proteome</keyword>
<accession>A0ABR3FHQ9</accession>
<feature type="compositionally biased region" description="Low complexity" evidence="1">
    <location>
        <begin position="160"/>
        <end position="176"/>
    </location>
</feature>
<dbReference type="PROSITE" id="PS50097">
    <property type="entry name" value="BTB"/>
    <property type="match status" value="1"/>
</dbReference>
<dbReference type="InterPro" id="IPR000210">
    <property type="entry name" value="BTB/POZ_dom"/>
</dbReference>
<feature type="domain" description="BTB" evidence="2">
    <location>
        <begin position="335"/>
        <end position="414"/>
    </location>
</feature>
<dbReference type="Gene3D" id="3.30.710.10">
    <property type="entry name" value="Potassium Channel Kv1.1, Chain A"/>
    <property type="match status" value="1"/>
</dbReference>
<feature type="region of interest" description="Disordered" evidence="1">
    <location>
        <begin position="1"/>
        <end position="44"/>
    </location>
</feature>
<dbReference type="Proteomes" id="UP001465976">
    <property type="component" value="Unassembled WGS sequence"/>
</dbReference>
<feature type="region of interest" description="Disordered" evidence="1">
    <location>
        <begin position="67"/>
        <end position="89"/>
    </location>
</feature>
<evidence type="ECO:0000313" key="3">
    <source>
        <dbReference type="EMBL" id="KAL0574909.1"/>
    </source>
</evidence>
<feature type="compositionally biased region" description="Polar residues" evidence="1">
    <location>
        <begin position="67"/>
        <end position="86"/>
    </location>
</feature>
<sequence>MPALLLDPGHVYEPPTYPPRPTQQRSASVSSSDSGVIITPANSPPARSIVDCSLPASPNRGIRTVSLSSERSGSSAMLPSLDSPNTDGGHAFSPTLVNVVPPIPSLSTASLSVPVTVLRSQPITAPSLFAFPVRDDNTPHLSSKSPSPQRKFFEMFDNPTSTPSSPSSSRGAARSVSRGRSKRPIKRISPPASPADLSTSRMEPSNLEPVFNVPLQESSYTSPIPASCSLLMAPERATPPSPPSPPSVQTPSPDRSLSPLKFHDLPHITLPPPPSVSVIPTLSPNTIFSGLGYRKTLPSPSRVVLSNTSAWNLGIPPAPPSDERCSGSKYYFDDGNVVFQVRDKLYKVHRYFFEQNSLTMTVMISSVLERAAFMGRGTGMVNIANYPVVLHDTDPRDFERLLSIFYPTDYSQHDAQTVEDWTSVLRVSTRFGMTKIRSLALDNLYMTANAVEKIALNNEFKFDDAEIESEWILDGYVELVTRVEPLTFEEGEMIGMRDVIRIHAMKGKLLKDLRKYVDVERVREMVEAHL</sequence>
<evidence type="ECO:0000313" key="4">
    <source>
        <dbReference type="Proteomes" id="UP001465976"/>
    </source>
</evidence>
<dbReference type="InterPro" id="IPR011333">
    <property type="entry name" value="SKP1/BTB/POZ_sf"/>
</dbReference>
<feature type="compositionally biased region" description="Pro residues" evidence="1">
    <location>
        <begin position="237"/>
        <end position="248"/>
    </location>
</feature>
<comment type="caution">
    <text evidence="3">The sequence shown here is derived from an EMBL/GenBank/DDBJ whole genome shotgun (WGS) entry which is preliminary data.</text>
</comment>
<protein>
    <recommendedName>
        <fullName evidence="2">BTB domain-containing protein</fullName>
    </recommendedName>
</protein>
<feature type="compositionally biased region" description="Low complexity" evidence="1">
    <location>
        <begin position="22"/>
        <end position="34"/>
    </location>
</feature>
<dbReference type="EMBL" id="JBAHYK010000352">
    <property type="protein sequence ID" value="KAL0574909.1"/>
    <property type="molecule type" value="Genomic_DNA"/>
</dbReference>
<feature type="compositionally biased region" description="Basic residues" evidence="1">
    <location>
        <begin position="177"/>
        <end position="186"/>
    </location>
</feature>
<evidence type="ECO:0000259" key="2">
    <source>
        <dbReference type="PROSITE" id="PS50097"/>
    </source>
</evidence>
<feature type="region of interest" description="Disordered" evidence="1">
    <location>
        <begin position="233"/>
        <end position="263"/>
    </location>
</feature>
<feature type="region of interest" description="Disordered" evidence="1">
    <location>
        <begin position="130"/>
        <end position="204"/>
    </location>
</feature>
<proteinExistence type="predicted"/>
<name>A0ABR3FHQ9_9AGAR</name>
<feature type="compositionally biased region" description="Polar residues" evidence="1">
    <location>
        <begin position="139"/>
        <end position="148"/>
    </location>
</feature>
<gene>
    <name evidence="3" type="ORF">V5O48_007053</name>
</gene>
<organism evidence="3 4">
    <name type="scientific">Marasmius crinis-equi</name>
    <dbReference type="NCBI Taxonomy" id="585013"/>
    <lineage>
        <taxon>Eukaryota</taxon>
        <taxon>Fungi</taxon>
        <taxon>Dikarya</taxon>
        <taxon>Basidiomycota</taxon>
        <taxon>Agaricomycotina</taxon>
        <taxon>Agaricomycetes</taxon>
        <taxon>Agaricomycetidae</taxon>
        <taxon>Agaricales</taxon>
        <taxon>Marasmiineae</taxon>
        <taxon>Marasmiaceae</taxon>
        <taxon>Marasmius</taxon>
    </lineage>
</organism>
<evidence type="ECO:0000256" key="1">
    <source>
        <dbReference type="SAM" id="MobiDB-lite"/>
    </source>
</evidence>